<comment type="caution">
    <text evidence="1">The sequence shown here is derived from an EMBL/GenBank/DDBJ whole genome shotgun (WGS) entry which is preliminary data.</text>
</comment>
<name>A0A414F7J6_9BACE</name>
<dbReference type="Pfam" id="PF05717">
    <property type="entry name" value="TnpB_IS66"/>
    <property type="match status" value="1"/>
</dbReference>
<dbReference type="EMBL" id="QSJD01000051">
    <property type="protein sequence ID" value="RHD42399.1"/>
    <property type="molecule type" value="Genomic_DNA"/>
</dbReference>
<gene>
    <name evidence="1" type="ORF">DW794_20460</name>
</gene>
<organism evidence="1 2">
    <name type="scientific">Bacteroides caccae</name>
    <dbReference type="NCBI Taxonomy" id="47678"/>
    <lineage>
        <taxon>Bacteria</taxon>
        <taxon>Pseudomonadati</taxon>
        <taxon>Bacteroidota</taxon>
        <taxon>Bacteroidia</taxon>
        <taxon>Bacteroidales</taxon>
        <taxon>Bacteroidaceae</taxon>
        <taxon>Bacteroides</taxon>
    </lineage>
</organism>
<dbReference type="PANTHER" id="PTHR36455:SF1">
    <property type="entry name" value="BLR8292 PROTEIN"/>
    <property type="match status" value="1"/>
</dbReference>
<dbReference type="AlphaFoldDB" id="A0A414F7J6"/>
<dbReference type="NCBIfam" id="NF033819">
    <property type="entry name" value="IS66_TnpB"/>
    <property type="match status" value="1"/>
</dbReference>
<dbReference type="RefSeq" id="WP_122265168.1">
    <property type="nucleotide sequence ID" value="NZ_CAXYLJ010000041.1"/>
</dbReference>
<sequence length="120" mass="13818">MGRVCNLTPDLRYYLCMYLVDMRKQFNGLQGIVTQEFGRYITSNEAFVYVGKRGTILKIFHREGNGMTLYVRKLTSGRFKMPSSESNGCTCILASQEFSLLILGEDWVRKAERNQDKKDA</sequence>
<reference evidence="1 2" key="1">
    <citation type="submission" date="2018-08" db="EMBL/GenBank/DDBJ databases">
        <title>A genome reference for cultivated species of the human gut microbiota.</title>
        <authorList>
            <person name="Zou Y."/>
            <person name="Xue W."/>
            <person name="Luo G."/>
        </authorList>
    </citation>
    <scope>NUCLEOTIDE SEQUENCE [LARGE SCALE GENOMIC DNA]</scope>
    <source>
        <strain evidence="1 2">AM31-16AC</strain>
    </source>
</reference>
<dbReference type="InterPro" id="IPR008878">
    <property type="entry name" value="Transposase_IS66_Orf2"/>
</dbReference>
<proteinExistence type="predicted"/>
<dbReference type="PANTHER" id="PTHR36455">
    <property type="match status" value="1"/>
</dbReference>
<evidence type="ECO:0000313" key="1">
    <source>
        <dbReference type="EMBL" id="RHD42399.1"/>
    </source>
</evidence>
<accession>A0A414F7J6</accession>
<evidence type="ECO:0000313" key="2">
    <source>
        <dbReference type="Proteomes" id="UP000284689"/>
    </source>
</evidence>
<protein>
    <submittedName>
        <fullName evidence="1">Transposase</fullName>
    </submittedName>
</protein>
<dbReference type="Proteomes" id="UP000284689">
    <property type="component" value="Unassembled WGS sequence"/>
</dbReference>